<evidence type="ECO:0000256" key="7">
    <source>
        <dbReference type="SAM" id="MobiDB-lite"/>
    </source>
</evidence>
<dbReference type="SMART" id="SM00656">
    <property type="entry name" value="Amb_all"/>
    <property type="match status" value="2"/>
</dbReference>
<feature type="domain" description="Pectate lyase" evidence="9">
    <location>
        <begin position="110"/>
        <end position="322"/>
    </location>
</feature>
<dbReference type="GO" id="GO:0030570">
    <property type="term" value="F:pectate lyase activity"/>
    <property type="evidence" value="ECO:0007669"/>
    <property type="project" value="InterPro"/>
</dbReference>
<feature type="signal peptide" evidence="8">
    <location>
        <begin position="1"/>
        <end position="28"/>
    </location>
</feature>
<feature type="compositionally biased region" description="Low complexity" evidence="7">
    <location>
        <begin position="939"/>
        <end position="958"/>
    </location>
</feature>
<gene>
    <name evidence="10" type="ORF">AM587_10005799</name>
</gene>
<organism evidence="10 11">
    <name type="scientific">Phytophthora nicotianae</name>
    <name type="common">Potato buckeye rot agent</name>
    <name type="synonym">Phytophthora parasitica</name>
    <dbReference type="NCBI Taxonomy" id="4792"/>
    <lineage>
        <taxon>Eukaryota</taxon>
        <taxon>Sar</taxon>
        <taxon>Stramenopiles</taxon>
        <taxon>Oomycota</taxon>
        <taxon>Peronosporomycetes</taxon>
        <taxon>Peronosporales</taxon>
        <taxon>Peronosporaceae</taxon>
        <taxon>Phytophthora</taxon>
    </lineage>
</organism>
<evidence type="ECO:0000259" key="9">
    <source>
        <dbReference type="SMART" id="SM00656"/>
    </source>
</evidence>
<dbReference type="EMBL" id="LNFO01002954">
    <property type="protein sequence ID" value="KUF84245.1"/>
    <property type="molecule type" value="Genomic_DNA"/>
</dbReference>
<feature type="compositionally biased region" description="Polar residues" evidence="7">
    <location>
        <begin position="502"/>
        <end position="521"/>
    </location>
</feature>
<sequence length="1067" mass="109081">MVSFGRRTGVLVSSLLAMTLAQSSLARAASVVSGSPPGFAAGTTGGGDVEPVYPTTIKELSTYLSDDEPRVIVLKQEFNFMESEGSTTEDGCHSKGAADCAAKKNGFEPQDTIQPTFTTCDNTMVKVTYDKAAKTPLKVASNKTLVGEGTKGVLTGKGIEIKGNNVIVQNIHVTDLNPQYVWGGDAIGISGDNGAIPTGIWIDHVKVTSVGRQMIVINFSGALGVTISNSDFDGKTKYSSSCDGHHYWGFIITGAKTEVTLVGNAIHGMSGRSPKIGGSEDNVIAVHAVNNYFYDNTGHAFDVSQRGYVLAEGNYFDNVKTPNQPDPEGNIFIPSSAGDCKETIGRDCELNVLTDSGTFTSNSEDEAKKQISTYKTQIGGYKAVAAAKFDVASGNFGVGDLGGNSVTQSSGSGAVQPSTNSSSDQETNTPSATQATQATPAPAAPESSSNQGSAGTGTPSPETPEAKTSTDSSAGAQKTDAPSAPATPESSSNQGSAAVGTPSPQSPETPEAPTTQGSGSDTPATAPSPESPSSPSTEAPTGSGAPSTGASSASDPEQTSPSTSSSSSVIGSPIGFASGTTGGGNADPVYPKTIKELGTYLSDKEPRVIVLKQEFNFIDSEGSTTEKGCHSKNNIDCTAKKNGFKGQDTIETDFSKCDGTSIDVTYDKAAITPLSISSDKTLIGEGTKGVLNGKGILIKGSNVIIQNIHITNLNPHLVWGGDAIGISGDGDDIPKGIWIDHVKVSSIGRQMVVTHFSGASGVTISNSDFDGNTKYSQSCDGRHYWGFLILGKKTEMSLLGNYIHMMSGRGPKIGGTEGDVSVVHAANNYFEDNSGHAFDVATGGYVLAEGNNFDSVKTPNQPDPAGNIFIPAAAGDCKATIGRDCEVNVLADSGTFTGNSEDAAKKQIGTFKTQIGGTKVTTATKFSAAKGNFGVGELGSSSAAPSPASGSNAAPTSTEAAQNPSTEASTSQGSTSTETTQAPTATPNPETPSTTDSPHQGDSETEAPSVNAPAATPSANAPATAQTPAPEMPLGTVAPYSDDSGSGNSILQWGHVTQGAASTSSEN</sequence>
<dbReference type="InterPro" id="IPR006626">
    <property type="entry name" value="PbH1"/>
</dbReference>
<evidence type="ECO:0000256" key="2">
    <source>
        <dbReference type="ARBA" id="ARBA00023180"/>
    </source>
</evidence>
<comment type="caution">
    <text evidence="10">The sequence shown here is derived from an EMBL/GenBank/DDBJ whole genome shotgun (WGS) entry which is preliminary data.</text>
</comment>
<dbReference type="InterPro" id="IPR012334">
    <property type="entry name" value="Pectin_lyas_fold"/>
</dbReference>
<evidence type="ECO:0000256" key="3">
    <source>
        <dbReference type="ARBA" id="ARBA00023239"/>
    </source>
</evidence>
<evidence type="ECO:0000256" key="5">
    <source>
        <dbReference type="ARBA" id="ARBA00037631"/>
    </source>
</evidence>
<keyword evidence="3 10" id="KW-0456">Lyase</keyword>
<dbReference type="Proteomes" id="UP000052943">
    <property type="component" value="Unassembled WGS sequence"/>
</dbReference>
<feature type="domain" description="Pectate lyase" evidence="9">
    <location>
        <begin position="640"/>
        <end position="859"/>
    </location>
</feature>
<keyword evidence="8" id="KW-0732">Signal</keyword>
<dbReference type="OrthoDB" id="1637350at2759"/>
<evidence type="ECO:0000256" key="4">
    <source>
        <dbReference type="ARBA" id="ARBA00036818"/>
    </source>
</evidence>
<name>A0A0W8CJD7_PHYNI</name>
<comment type="catalytic activity">
    <reaction evidence="4">
        <text>Eliminative cleavage of (1-&gt;4)-alpha-D-galacturonan methyl ester to give oligosaccharides with 4-deoxy-6-O-methyl-alpha-D-galact-4-enuronosyl groups at their non-reducing ends.</text>
        <dbReference type="EC" id="4.2.2.10"/>
    </reaction>
</comment>
<dbReference type="InterPro" id="IPR011050">
    <property type="entry name" value="Pectin_lyase_fold/virulence"/>
</dbReference>
<feature type="compositionally biased region" description="Low complexity" evidence="7">
    <location>
        <begin position="1007"/>
        <end position="1029"/>
    </location>
</feature>
<feature type="region of interest" description="Disordered" evidence="7">
    <location>
        <begin position="938"/>
        <end position="1067"/>
    </location>
</feature>
<accession>A0A0W8CJD7</accession>
<evidence type="ECO:0000313" key="10">
    <source>
        <dbReference type="EMBL" id="KUF84245.1"/>
    </source>
</evidence>
<evidence type="ECO:0000256" key="8">
    <source>
        <dbReference type="SAM" id="SignalP"/>
    </source>
</evidence>
<reference evidence="10 11" key="1">
    <citation type="submission" date="2015-11" db="EMBL/GenBank/DDBJ databases">
        <title>Genomes and virulence difference between two physiological races of Phytophthora nicotianae.</title>
        <authorList>
            <person name="Liu H."/>
            <person name="Ma X."/>
            <person name="Yu H."/>
            <person name="Fang D."/>
            <person name="Li Y."/>
            <person name="Wang X."/>
            <person name="Wang W."/>
            <person name="Dong Y."/>
            <person name="Xiao B."/>
        </authorList>
    </citation>
    <scope>NUCLEOTIDE SEQUENCE [LARGE SCALE GENOMIC DNA]</scope>
    <source>
        <strain evidence="11">race 0</strain>
    </source>
</reference>
<evidence type="ECO:0000256" key="1">
    <source>
        <dbReference type="ARBA" id="ARBA00023157"/>
    </source>
</evidence>
<comment type="function">
    <text evidence="5">Pectinolytic enzymes consist of four classes of enzymes: pectin lyase, polygalacturonase, pectin methylesterase and rhamnogalacturonase. Among pectinolytic enzymes, pectin lyase is the most important in depolymerization of pectin, since it cleaves internal glycosidic bonds of highly methylated pectins.</text>
</comment>
<dbReference type="PANTHER" id="PTHR31683">
    <property type="entry name" value="PECTATE LYASE 18-RELATED"/>
    <property type="match status" value="1"/>
</dbReference>
<feature type="region of interest" description="Disordered" evidence="7">
    <location>
        <begin position="407"/>
        <end position="587"/>
    </location>
</feature>
<dbReference type="PANTHER" id="PTHR31683:SF67">
    <property type="entry name" value="PECTIN LYASE F-RELATED"/>
    <property type="match status" value="1"/>
</dbReference>
<evidence type="ECO:0000313" key="11">
    <source>
        <dbReference type="Proteomes" id="UP000052943"/>
    </source>
</evidence>
<dbReference type="GO" id="GO:0047490">
    <property type="term" value="F:pectin lyase activity"/>
    <property type="evidence" value="ECO:0007669"/>
    <property type="project" value="UniProtKB-EC"/>
</dbReference>
<dbReference type="AlphaFoldDB" id="A0A0W8CJD7"/>
<keyword evidence="1" id="KW-1015">Disulfide bond</keyword>
<proteinExistence type="predicted"/>
<feature type="compositionally biased region" description="Polar residues" evidence="7">
    <location>
        <begin position="450"/>
        <end position="476"/>
    </location>
</feature>
<feature type="compositionally biased region" description="Low complexity" evidence="7">
    <location>
        <begin position="481"/>
        <end position="492"/>
    </location>
</feature>
<dbReference type="SMART" id="SM00710">
    <property type="entry name" value="PbH1"/>
    <property type="match status" value="6"/>
</dbReference>
<feature type="compositionally biased region" description="Polar residues" evidence="7">
    <location>
        <begin position="407"/>
        <end position="428"/>
    </location>
</feature>
<protein>
    <recommendedName>
        <fullName evidence="6">pectin lyase</fullName>
        <ecNumber evidence="6">4.2.2.10</ecNumber>
    </recommendedName>
</protein>
<feature type="compositionally biased region" description="Low complexity" evidence="7">
    <location>
        <begin position="522"/>
        <end position="575"/>
    </location>
</feature>
<keyword evidence="2" id="KW-0325">Glycoprotein</keyword>
<dbReference type="Gene3D" id="2.160.20.10">
    <property type="entry name" value="Single-stranded right-handed beta-helix, Pectin lyase-like"/>
    <property type="match status" value="2"/>
</dbReference>
<dbReference type="SUPFAM" id="SSF51126">
    <property type="entry name" value="Pectin lyase-like"/>
    <property type="match status" value="2"/>
</dbReference>
<feature type="compositionally biased region" description="Low complexity" evidence="7">
    <location>
        <begin position="429"/>
        <end position="449"/>
    </location>
</feature>
<dbReference type="InterPro" id="IPR002022">
    <property type="entry name" value="Pec_lyase"/>
</dbReference>
<dbReference type="InterPro" id="IPR045032">
    <property type="entry name" value="PEL"/>
</dbReference>
<dbReference type="STRING" id="4790.A0A0W8CJD7"/>
<dbReference type="Pfam" id="PF00544">
    <property type="entry name" value="Pectate_lyase_4"/>
    <property type="match status" value="2"/>
</dbReference>
<dbReference type="EC" id="4.2.2.10" evidence="6"/>
<feature type="chain" id="PRO_5006940612" description="pectin lyase" evidence="8">
    <location>
        <begin position="29"/>
        <end position="1067"/>
    </location>
</feature>
<feature type="compositionally biased region" description="Low complexity" evidence="7">
    <location>
        <begin position="965"/>
        <end position="995"/>
    </location>
</feature>
<evidence type="ECO:0000256" key="6">
    <source>
        <dbReference type="ARBA" id="ARBA00039082"/>
    </source>
</evidence>